<dbReference type="EMBL" id="JBHSOC010000083">
    <property type="protein sequence ID" value="MFC5645855.1"/>
    <property type="molecule type" value="Genomic_DNA"/>
</dbReference>
<accession>A0ABW0VIZ5</accession>
<dbReference type="RefSeq" id="WP_346148630.1">
    <property type="nucleotide sequence ID" value="NZ_BAAAUA010000052.1"/>
</dbReference>
<proteinExistence type="predicted"/>
<evidence type="ECO:0000313" key="2">
    <source>
        <dbReference type="Proteomes" id="UP001596066"/>
    </source>
</evidence>
<sequence>MSDGRRELLDRVRSALARAGVPLADDGTANHPGAVVRTVPHGVCVFWRTGTEPRRPDTSRVSGSTSVMSPEFQATLHLAAVLAHAGHQSDHLGDRVLITAC</sequence>
<organism evidence="1 2">
    <name type="scientific">Kitasatospora cinereorecta</name>
    <dbReference type="NCBI Taxonomy" id="285560"/>
    <lineage>
        <taxon>Bacteria</taxon>
        <taxon>Bacillati</taxon>
        <taxon>Actinomycetota</taxon>
        <taxon>Actinomycetes</taxon>
        <taxon>Kitasatosporales</taxon>
        <taxon>Streptomycetaceae</taxon>
        <taxon>Kitasatospora</taxon>
    </lineage>
</organism>
<keyword evidence="2" id="KW-1185">Reference proteome</keyword>
<dbReference type="Proteomes" id="UP001596066">
    <property type="component" value="Unassembled WGS sequence"/>
</dbReference>
<name>A0ABW0VIZ5_9ACTN</name>
<reference evidence="2" key="1">
    <citation type="journal article" date="2019" name="Int. J. Syst. Evol. Microbiol.">
        <title>The Global Catalogue of Microorganisms (GCM) 10K type strain sequencing project: providing services to taxonomists for standard genome sequencing and annotation.</title>
        <authorList>
            <consortium name="The Broad Institute Genomics Platform"/>
            <consortium name="The Broad Institute Genome Sequencing Center for Infectious Disease"/>
            <person name="Wu L."/>
            <person name="Ma J."/>
        </authorList>
    </citation>
    <scope>NUCLEOTIDE SEQUENCE [LARGE SCALE GENOMIC DNA]</scope>
    <source>
        <strain evidence="2">CGMCC 4.1622</strain>
    </source>
</reference>
<gene>
    <name evidence="1" type="ORF">ACFPZF_31460</name>
</gene>
<comment type="caution">
    <text evidence="1">The sequence shown here is derived from an EMBL/GenBank/DDBJ whole genome shotgun (WGS) entry which is preliminary data.</text>
</comment>
<evidence type="ECO:0000313" key="1">
    <source>
        <dbReference type="EMBL" id="MFC5645855.1"/>
    </source>
</evidence>
<protein>
    <submittedName>
        <fullName evidence="1">Uncharacterized protein</fullName>
    </submittedName>
</protein>